<evidence type="ECO:0000256" key="15">
    <source>
        <dbReference type="RuleBase" id="RU361169"/>
    </source>
</evidence>
<dbReference type="EMBL" id="CP136890">
    <property type="protein sequence ID" value="WOK95536.1"/>
    <property type="molecule type" value="Genomic_DNA"/>
</dbReference>
<evidence type="ECO:0000256" key="9">
    <source>
        <dbReference type="ARBA" id="ARBA00043142"/>
    </source>
</evidence>
<keyword evidence="3" id="KW-0134">Cell wall</keyword>
<dbReference type="InterPro" id="IPR006626">
    <property type="entry name" value="PbH1"/>
</dbReference>
<organism evidence="16 17">
    <name type="scientific">Canna indica</name>
    <name type="common">Indian-shot</name>
    <dbReference type="NCBI Taxonomy" id="4628"/>
    <lineage>
        <taxon>Eukaryota</taxon>
        <taxon>Viridiplantae</taxon>
        <taxon>Streptophyta</taxon>
        <taxon>Embryophyta</taxon>
        <taxon>Tracheophyta</taxon>
        <taxon>Spermatophyta</taxon>
        <taxon>Magnoliopsida</taxon>
        <taxon>Liliopsida</taxon>
        <taxon>Zingiberales</taxon>
        <taxon>Cannaceae</taxon>
        <taxon>Canna</taxon>
    </lineage>
</organism>
<dbReference type="PANTHER" id="PTHR31375">
    <property type="match status" value="1"/>
</dbReference>
<dbReference type="InterPro" id="IPR011050">
    <property type="entry name" value="Pectin_lyase_fold/virulence"/>
</dbReference>
<dbReference type="GO" id="GO:0004650">
    <property type="term" value="F:polygalacturonase activity"/>
    <property type="evidence" value="ECO:0007669"/>
    <property type="project" value="InterPro"/>
</dbReference>
<evidence type="ECO:0000256" key="2">
    <source>
        <dbReference type="ARBA" id="ARBA00008834"/>
    </source>
</evidence>
<dbReference type="Gene3D" id="2.160.20.10">
    <property type="entry name" value="Single-stranded right-handed beta-helix, Pectin lyase-like"/>
    <property type="match status" value="1"/>
</dbReference>
<evidence type="ECO:0000256" key="3">
    <source>
        <dbReference type="ARBA" id="ARBA00022512"/>
    </source>
</evidence>
<proteinExistence type="inferred from homology"/>
<accession>A0AAQ3JT87</accession>
<evidence type="ECO:0000256" key="14">
    <source>
        <dbReference type="PROSITE-ProRule" id="PRU10052"/>
    </source>
</evidence>
<dbReference type="PROSITE" id="PS00502">
    <property type="entry name" value="POLYGALACTURONASE"/>
    <property type="match status" value="1"/>
</dbReference>
<evidence type="ECO:0000313" key="16">
    <source>
        <dbReference type="EMBL" id="WOK95536.1"/>
    </source>
</evidence>
<evidence type="ECO:0000256" key="6">
    <source>
        <dbReference type="ARBA" id="ARBA00023295"/>
    </source>
</evidence>
<dbReference type="SUPFAM" id="SSF51126">
    <property type="entry name" value="Pectin lyase-like"/>
    <property type="match status" value="1"/>
</dbReference>
<evidence type="ECO:0000256" key="8">
    <source>
        <dbReference type="ARBA" id="ARBA00038933"/>
    </source>
</evidence>
<dbReference type="GO" id="GO:0005975">
    <property type="term" value="P:carbohydrate metabolic process"/>
    <property type="evidence" value="ECO:0007669"/>
    <property type="project" value="InterPro"/>
</dbReference>
<comment type="similarity">
    <text evidence="2 15">Belongs to the glycosyl hydrolase 28 family.</text>
</comment>
<dbReference type="InterPro" id="IPR012334">
    <property type="entry name" value="Pectin_lyas_fold"/>
</dbReference>
<comment type="subcellular location">
    <subcellularLocation>
        <location evidence="1">Secreted</location>
        <location evidence="1">Cell wall</location>
    </subcellularLocation>
</comment>
<dbReference type="InterPro" id="IPR000743">
    <property type="entry name" value="Glyco_hydro_28"/>
</dbReference>
<dbReference type="EC" id="3.2.1.67" evidence="8"/>
<keyword evidence="4" id="KW-0964">Secreted</keyword>
<protein>
    <recommendedName>
        <fullName evidence="12">Exopolygalacturonase</fullName>
        <ecNumber evidence="8">3.2.1.67</ecNumber>
    </recommendedName>
    <alternativeName>
        <fullName evidence="9">Galacturan 1,4-alpha-galacturonidase</fullName>
    </alternativeName>
    <alternativeName>
        <fullName evidence="13">Pectinase</fullName>
    </alternativeName>
</protein>
<evidence type="ECO:0000256" key="4">
    <source>
        <dbReference type="ARBA" id="ARBA00022525"/>
    </source>
</evidence>
<evidence type="ECO:0000256" key="11">
    <source>
        <dbReference type="ARBA" id="ARBA00057651"/>
    </source>
</evidence>
<evidence type="ECO:0000256" key="13">
    <source>
        <dbReference type="ARBA" id="ARBA00083621"/>
    </source>
</evidence>
<comment type="catalytic activity">
    <reaction evidence="10">
        <text>[(1-&gt;4)-alpha-D-galacturonosyl](n) + H2O = alpha-D-galacturonate + [(1-&gt;4)-alpha-D-galacturonosyl](n-1)</text>
        <dbReference type="Rhea" id="RHEA:14117"/>
        <dbReference type="Rhea" id="RHEA-COMP:14570"/>
        <dbReference type="Rhea" id="RHEA-COMP:14572"/>
        <dbReference type="ChEBI" id="CHEBI:15377"/>
        <dbReference type="ChEBI" id="CHEBI:58658"/>
        <dbReference type="ChEBI" id="CHEBI:140523"/>
        <dbReference type="EC" id="3.2.1.67"/>
    </reaction>
</comment>
<dbReference type="Pfam" id="PF00295">
    <property type="entry name" value="Glyco_hydro_28"/>
    <property type="match status" value="1"/>
</dbReference>
<evidence type="ECO:0000256" key="1">
    <source>
        <dbReference type="ARBA" id="ARBA00004191"/>
    </source>
</evidence>
<evidence type="ECO:0000256" key="7">
    <source>
        <dbReference type="ARBA" id="ARBA00023316"/>
    </source>
</evidence>
<keyword evidence="17" id="KW-1185">Reference proteome</keyword>
<dbReference type="GO" id="GO:0047911">
    <property type="term" value="F:galacturan 1,4-alpha-galacturonidase activity"/>
    <property type="evidence" value="ECO:0007669"/>
    <property type="project" value="UniProtKB-EC"/>
</dbReference>
<dbReference type="SMART" id="SM00710">
    <property type="entry name" value="PbH1"/>
    <property type="match status" value="5"/>
</dbReference>
<evidence type="ECO:0000256" key="10">
    <source>
        <dbReference type="ARBA" id="ARBA00048766"/>
    </source>
</evidence>
<dbReference type="AlphaFoldDB" id="A0AAQ3JT87"/>
<evidence type="ECO:0000256" key="5">
    <source>
        <dbReference type="ARBA" id="ARBA00022801"/>
    </source>
</evidence>
<feature type="active site" evidence="14">
    <location>
        <position position="196"/>
    </location>
</feature>
<comment type="function">
    <text evidence="11">May function in depolymerizing pectin during pollen development, germination, and tube growth. Acts as an exo-polygalacturonase.</text>
</comment>
<name>A0AAQ3JT87_9LILI</name>
<evidence type="ECO:0000313" key="17">
    <source>
        <dbReference type="Proteomes" id="UP001327560"/>
    </source>
</evidence>
<dbReference type="GO" id="GO:0071555">
    <property type="term" value="P:cell wall organization"/>
    <property type="evidence" value="ECO:0007669"/>
    <property type="project" value="UniProtKB-KW"/>
</dbReference>
<keyword evidence="5 15" id="KW-0378">Hydrolase</keyword>
<evidence type="ECO:0000256" key="12">
    <source>
        <dbReference type="ARBA" id="ARBA00068298"/>
    </source>
</evidence>
<gene>
    <name evidence="16" type="ORF">Cni_G04243</name>
</gene>
<sequence length="353" mass="38213">MDAWKAACQSDEGNASFVIPKGEFMVGQVEFGGPCHDQVSPKVEIRGKLKSLINDGDAKYWIKFYGLNRLSVSGGGELDGQGAQAWDDNKCEDTKSCKLSATSLRLHQVNNAEVYDLKLTNSKAFHMNLHKCDSIDIHDLEINAPGTSKNTDGIHLSITHNITIRNSVIGTGDDCISVGQGSRGVTIYNITCGPGHGISVGSLGKYADEMDVVDLVVKNCTIKGTTNGLRIKTWQGSLASQARNFTFEDVKMINVANPIIIDQKYCPGEDDYCSSKPSKVKINDVKFSRISGTSRTRLAVNILCSKDVPCSNIELDNIHLSCSSDDMDCKTTTASCTHAQGKVFGVQIPPPCL</sequence>
<keyword evidence="7" id="KW-0961">Cell wall biogenesis/degradation</keyword>
<dbReference type="FunFam" id="2.160.20.10:FF:000004">
    <property type="entry name" value="Pectin lyase-like superfamily protein"/>
    <property type="match status" value="1"/>
</dbReference>
<dbReference type="Proteomes" id="UP001327560">
    <property type="component" value="Chromosome 1"/>
</dbReference>
<reference evidence="16 17" key="1">
    <citation type="submission" date="2023-10" db="EMBL/GenBank/DDBJ databases">
        <title>Chromosome-scale genome assembly provides insights into flower coloration mechanisms of Canna indica.</title>
        <authorList>
            <person name="Li C."/>
        </authorList>
    </citation>
    <scope>NUCLEOTIDE SEQUENCE [LARGE SCALE GENOMIC DNA]</scope>
    <source>
        <tissue evidence="16">Flower</tissue>
    </source>
</reference>
<keyword evidence="6 15" id="KW-0326">Glycosidase</keyword>